<organism evidence="2 3">
    <name type="scientific">Colwellia marinimaniae</name>
    <dbReference type="NCBI Taxonomy" id="1513592"/>
    <lineage>
        <taxon>Bacteria</taxon>
        <taxon>Pseudomonadati</taxon>
        <taxon>Pseudomonadota</taxon>
        <taxon>Gammaproteobacteria</taxon>
        <taxon>Alteromonadales</taxon>
        <taxon>Colwelliaceae</taxon>
        <taxon>Colwellia</taxon>
    </lineage>
</organism>
<dbReference type="EMBL" id="BDQM01000001">
    <property type="protein sequence ID" value="GAW94694.1"/>
    <property type="molecule type" value="Genomic_DNA"/>
</dbReference>
<sequence length="316" mass="35713">MKVSKLSALVALLLSNTVLAESYQSFSTLSYSHSRYTSNMPAYDLYSKSDTDAVALYSKYYFDERQTLGPLNEFAYINTISNLYVLVANSNTEVSSAYKSRDSNSDSSDNSIAIGGQWIINNFIFGVNYSYYKSEGKWTDSYFSDGNEISYDNSSSYYAAEIGYLISDDLVISAHYNDGGDGDDYFSYSSSYNWQLSGMDYIGFSYNVDEDFDVHQLSSKYFFGIAEQSYIVLGGGYTLDNRDVVFVDDYWSVNASYYYNDSTSVSVTYSDNDFYSLGASYFISNHYSVQLGYNSVANNKDENDFDGYYLSFSAQF</sequence>
<dbReference type="Proteomes" id="UP000197068">
    <property type="component" value="Unassembled WGS sequence"/>
</dbReference>
<name>A0ABQ0MQQ4_9GAMM</name>
<dbReference type="Pfam" id="PF16956">
    <property type="entry name" value="Porin_7"/>
    <property type="match status" value="1"/>
</dbReference>
<evidence type="ECO:0000256" key="1">
    <source>
        <dbReference type="SAM" id="SignalP"/>
    </source>
</evidence>
<dbReference type="RefSeq" id="WP_057182215.1">
    <property type="nucleotide sequence ID" value="NZ_BDQM01000001.1"/>
</dbReference>
<dbReference type="InterPro" id="IPR031593">
    <property type="entry name" value="Porin_7"/>
</dbReference>
<accession>A0ABQ0MQQ4</accession>
<reference evidence="2 3" key="1">
    <citation type="submission" date="2017-06" db="EMBL/GenBank/DDBJ databases">
        <title>Whole Genome Sequences of Colwellia marinimaniae MTCD1.</title>
        <authorList>
            <person name="Kusumoto H."/>
            <person name="Inoue M."/>
            <person name="Tanikawa K."/>
            <person name="Maeji H."/>
            <person name="Cameron J.H."/>
            <person name="Bartlett D.H."/>
        </authorList>
    </citation>
    <scope>NUCLEOTIDE SEQUENCE [LARGE SCALE GENOMIC DNA]</scope>
    <source>
        <strain evidence="2 3">MTCD1</strain>
    </source>
</reference>
<comment type="caution">
    <text evidence="2">The sequence shown here is derived from an EMBL/GenBank/DDBJ whole genome shotgun (WGS) entry which is preliminary data.</text>
</comment>
<evidence type="ECO:0000313" key="3">
    <source>
        <dbReference type="Proteomes" id="UP000197068"/>
    </source>
</evidence>
<evidence type="ECO:0000313" key="2">
    <source>
        <dbReference type="EMBL" id="GAW94694.1"/>
    </source>
</evidence>
<evidence type="ECO:0008006" key="4">
    <source>
        <dbReference type="Google" id="ProtNLM"/>
    </source>
</evidence>
<gene>
    <name evidence="2" type="ORF">MTCD1_00291</name>
</gene>
<feature type="signal peptide" evidence="1">
    <location>
        <begin position="1"/>
        <end position="20"/>
    </location>
</feature>
<keyword evidence="1" id="KW-0732">Signal</keyword>
<feature type="chain" id="PRO_5047359156" description="Porin" evidence="1">
    <location>
        <begin position="21"/>
        <end position="316"/>
    </location>
</feature>
<protein>
    <recommendedName>
        <fullName evidence="4">Porin</fullName>
    </recommendedName>
</protein>
<keyword evidence="3" id="KW-1185">Reference proteome</keyword>
<proteinExistence type="predicted"/>